<dbReference type="InterPro" id="IPR011989">
    <property type="entry name" value="ARM-like"/>
</dbReference>
<evidence type="ECO:0000259" key="2">
    <source>
        <dbReference type="SMART" id="SM01349"/>
    </source>
</evidence>
<organism evidence="3 4">
    <name type="scientific">Chlorella ohadii</name>
    <dbReference type="NCBI Taxonomy" id="2649997"/>
    <lineage>
        <taxon>Eukaryota</taxon>
        <taxon>Viridiplantae</taxon>
        <taxon>Chlorophyta</taxon>
        <taxon>core chlorophytes</taxon>
        <taxon>Trebouxiophyceae</taxon>
        <taxon>Chlorellales</taxon>
        <taxon>Chlorellaceae</taxon>
        <taxon>Chlorella clade</taxon>
        <taxon>Chlorella</taxon>
    </lineage>
</organism>
<dbReference type="Gene3D" id="2.60.120.260">
    <property type="entry name" value="Galactose-binding domain-like"/>
    <property type="match status" value="1"/>
</dbReference>
<feature type="compositionally biased region" description="Low complexity" evidence="1">
    <location>
        <begin position="366"/>
        <end position="376"/>
    </location>
</feature>
<feature type="compositionally biased region" description="Polar residues" evidence="1">
    <location>
        <begin position="423"/>
        <end position="436"/>
    </location>
</feature>
<dbReference type="InterPro" id="IPR048739">
    <property type="entry name" value="CEP104_N"/>
</dbReference>
<dbReference type="Pfam" id="PF21038">
    <property type="entry name" value="CEP104_N"/>
    <property type="match status" value="1"/>
</dbReference>
<sequence length="903" mass="93748">MPVKLAFSIASCSGEDPEFPASELLQHSADSKGWCSPRFSQYPQELTLALEAPARLHTLQLLSHEFKIAARVELLVDEAGAGPLGADAGKPPAWRRLGFLNFDSNERSQFTARELKSVSLSGTTARFVRLLFHKCHANAANLYSQVSLVAISLTGDPLVPSPLAPITNTAPFGMPGGAPPAASPPPMAYMQPPQLHQQFGALALGPAQQQQQQQQLAAPQAQSPAEAAAALAAELGVDSITAQRIYELQQQKQQAVDREDYDEAKRLKGAVDALRAAGGAIAELEAQKWAAVEVEDYDLAKSLKLQIDRMRSAAYSNALSHGGAEPAFSPAASRRASAVGAYAVPAAEARPSYDGGNGRMSAEPSAAGQRGAAAAAQEDDFISPPRAAPRPAAPAASPSADWNAYDERPAQAKGAYNFHNADESSTPVNARRTSVTGPAARPPPANDAGPPPPGFPTDLAAPEPLSAADAKDAGPLIDLCGEYLARCLHSRTWQLREAALAALARDLAAQRVQGVAAGSADVVKTLARLLQRTCRDKVAAVFGASLAMLRALVTAAAAGGVAPRDLQSALGDLLPLLVEKAADLNQRTREQATEVLVALAGVPEAGLRAATGPFLRQLKPGAAPKVVLGRLQLVAALLPVVGMAGRAGEGFQLESLMDFANPALSHSSADVRGAAIALVVQVAQVAGPGVQRLLPSDLNSKVREQIEQGMLNPAAVPAAAGPKPPSLPRTGSGPAARVQQPAAAAPPAAAAAAPQQAQQVQQAVQQGPGVPAGQPAALPVPYENADPAIYEAEVKAREARLGPSHPDVAEAICNLAILHNQRGDTAAALPLYERALAIWEAAGGPHSPDVAHTLTDIAVIHLEAGRDDLGRPLLARALAIQEAHLGPDHPDVLAIRDVLEEEA</sequence>
<feature type="region of interest" description="Disordered" evidence="1">
    <location>
        <begin position="349"/>
        <end position="402"/>
    </location>
</feature>
<evidence type="ECO:0000256" key="1">
    <source>
        <dbReference type="SAM" id="MobiDB-lite"/>
    </source>
</evidence>
<name>A0AAD5DKJ0_9CHLO</name>
<keyword evidence="4" id="KW-1185">Reference proteome</keyword>
<gene>
    <name evidence="3" type="ORF">COHA_008914</name>
</gene>
<feature type="domain" description="TOG" evidence="2">
    <location>
        <begin position="466"/>
        <end position="720"/>
    </location>
</feature>
<dbReference type="Gene3D" id="1.25.40.10">
    <property type="entry name" value="Tetratricopeptide repeat domain"/>
    <property type="match status" value="1"/>
</dbReference>
<dbReference type="Gene3D" id="1.25.10.10">
    <property type="entry name" value="Leucine-rich Repeat Variant"/>
    <property type="match status" value="1"/>
</dbReference>
<dbReference type="Pfam" id="PF21040">
    <property type="entry name" value="CEP104-like_TOG"/>
    <property type="match status" value="1"/>
</dbReference>
<dbReference type="GO" id="GO:0005929">
    <property type="term" value="C:cilium"/>
    <property type="evidence" value="ECO:0007669"/>
    <property type="project" value="TreeGrafter"/>
</dbReference>
<dbReference type="SMART" id="SM00028">
    <property type="entry name" value="TPR"/>
    <property type="match status" value="2"/>
</dbReference>
<dbReference type="AlphaFoldDB" id="A0AAD5DKJ0"/>
<proteinExistence type="predicted"/>
<feature type="region of interest" description="Disordered" evidence="1">
    <location>
        <begin position="419"/>
        <end position="461"/>
    </location>
</feature>
<dbReference type="PANTHER" id="PTHR13371">
    <property type="entry name" value="GLYCINE-, GLUTAMATE-, THIENYLCYCLOHEXYLPIPERIDINE-BINDING PROTEIN"/>
    <property type="match status" value="1"/>
</dbReference>
<comment type="caution">
    <text evidence="3">The sequence shown here is derived from an EMBL/GenBank/DDBJ whole genome shotgun (WGS) entry which is preliminary data.</text>
</comment>
<dbReference type="PANTHER" id="PTHR13371:SF0">
    <property type="entry name" value="CENTROSOMAL PROTEIN OF 104 KDA"/>
    <property type="match status" value="1"/>
</dbReference>
<feature type="region of interest" description="Disordered" evidence="1">
    <location>
        <begin position="715"/>
        <end position="778"/>
    </location>
</feature>
<dbReference type="InterPro" id="IPR019734">
    <property type="entry name" value="TPR_rpt"/>
</dbReference>
<dbReference type="InterPro" id="IPR034085">
    <property type="entry name" value="TOG"/>
</dbReference>
<dbReference type="Pfam" id="PF13424">
    <property type="entry name" value="TPR_12"/>
    <property type="match status" value="1"/>
</dbReference>
<dbReference type="Proteomes" id="UP001205105">
    <property type="component" value="Unassembled WGS sequence"/>
</dbReference>
<evidence type="ECO:0000313" key="4">
    <source>
        <dbReference type="Proteomes" id="UP001205105"/>
    </source>
</evidence>
<feature type="compositionally biased region" description="Pro residues" evidence="1">
    <location>
        <begin position="440"/>
        <end position="455"/>
    </location>
</feature>
<dbReference type="InterPro" id="IPR052607">
    <property type="entry name" value="CEP104-like"/>
</dbReference>
<dbReference type="SUPFAM" id="SSF48452">
    <property type="entry name" value="TPR-like"/>
    <property type="match status" value="1"/>
</dbReference>
<dbReference type="InterPro" id="IPR008979">
    <property type="entry name" value="Galactose-bd-like_sf"/>
</dbReference>
<accession>A0AAD5DKJ0</accession>
<dbReference type="EMBL" id="JADXDR010000159">
    <property type="protein sequence ID" value="KAI7837225.1"/>
    <property type="molecule type" value="Genomic_DNA"/>
</dbReference>
<feature type="compositionally biased region" description="Low complexity" evidence="1">
    <location>
        <begin position="733"/>
        <end position="778"/>
    </location>
</feature>
<reference evidence="3" key="1">
    <citation type="submission" date="2020-11" db="EMBL/GenBank/DDBJ databases">
        <title>Chlorella ohadii genome sequencing and assembly.</title>
        <authorList>
            <person name="Murik O."/>
            <person name="Treves H."/>
            <person name="Kedem I."/>
            <person name="Shotland Y."/>
            <person name="Kaplan A."/>
        </authorList>
    </citation>
    <scope>NUCLEOTIDE SEQUENCE</scope>
    <source>
        <strain evidence="3">1</strain>
    </source>
</reference>
<dbReference type="SMART" id="SM01349">
    <property type="entry name" value="TOG"/>
    <property type="match status" value="1"/>
</dbReference>
<dbReference type="InterPro" id="IPR011990">
    <property type="entry name" value="TPR-like_helical_dom_sf"/>
</dbReference>
<dbReference type="InterPro" id="IPR016024">
    <property type="entry name" value="ARM-type_fold"/>
</dbReference>
<evidence type="ECO:0000313" key="3">
    <source>
        <dbReference type="EMBL" id="KAI7837225.1"/>
    </source>
</evidence>
<dbReference type="SUPFAM" id="SSF49785">
    <property type="entry name" value="Galactose-binding domain-like"/>
    <property type="match status" value="1"/>
</dbReference>
<dbReference type="SUPFAM" id="SSF48371">
    <property type="entry name" value="ARM repeat"/>
    <property type="match status" value="1"/>
</dbReference>
<protein>
    <recommendedName>
        <fullName evidence="2">TOG domain-containing protein</fullName>
    </recommendedName>
</protein>